<dbReference type="AlphaFoldDB" id="A0A2S0P928"/>
<proteinExistence type="predicted"/>
<dbReference type="InterPro" id="IPR036328">
    <property type="entry name" value="MliC_sf"/>
</dbReference>
<evidence type="ECO:0000313" key="8">
    <source>
        <dbReference type="Proteomes" id="UP000244173"/>
    </source>
</evidence>
<evidence type="ECO:0000256" key="5">
    <source>
        <dbReference type="SAM" id="SignalP"/>
    </source>
</evidence>
<keyword evidence="2" id="KW-0472">Membrane</keyword>
<evidence type="ECO:0000256" key="2">
    <source>
        <dbReference type="ARBA" id="ARBA00023136"/>
    </source>
</evidence>
<reference evidence="7 8" key="1">
    <citation type="submission" date="2018-04" db="EMBL/GenBank/DDBJ databases">
        <title>Denitrifier Microvirgula.</title>
        <authorList>
            <person name="Anderson E."/>
            <person name="Jang J."/>
            <person name="Ishii S."/>
        </authorList>
    </citation>
    <scope>NUCLEOTIDE SEQUENCE [LARGE SCALE GENOMIC DNA]</scope>
    <source>
        <strain evidence="7 8">BE2.4</strain>
    </source>
</reference>
<sequence length="112" mass="12614">MTLRPGLLYPALLAALLAAPAAKAAGVDRYRCDNGVRFTVRDMPLDLSGLTRVDLRYRDRHYLLTPVASEQGNRFENAQLVWQWQTDPPGSALFWRGADGEHRFAENCRQIG</sequence>
<evidence type="ECO:0000256" key="3">
    <source>
        <dbReference type="ARBA" id="ARBA00023139"/>
    </source>
</evidence>
<feature type="signal peptide" evidence="5">
    <location>
        <begin position="1"/>
        <end position="24"/>
    </location>
</feature>
<dbReference type="Proteomes" id="UP000244173">
    <property type="component" value="Chromosome"/>
</dbReference>
<keyword evidence="8" id="KW-1185">Reference proteome</keyword>
<evidence type="ECO:0000313" key="7">
    <source>
        <dbReference type="EMBL" id="AVY93900.1"/>
    </source>
</evidence>
<keyword evidence="3" id="KW-0564">Palmitate</keyword>
<dbReference type="STRING" id="1122240.GCA_000620105_02448"/>
<dbReference type="SUPFAM" id="SSF141488">
    <property type="entry name" value="YdhA-like"/>
    <property type="match status" value="1"/>
</dbReference>
<dbReference type="KEGG" id="maer:DAI18_07465"/>
<dbReference type="InterPro" id="IPR018660">
    <property type="entry name" value="MliC"/>
</dbReference>
<evidence type="ECO:0000259" key="6">
    <source>
        <dbReference type="Pfam" id="PF09864"/>
    </source>
</evidence>
<organism evidence="7 8">
    <name type="scientific">Microvirgula aerodenitrificans</name>
    <dbReference type="NCBI Taxonomy" id="57480"/>
    <lineage>
        <taxon>Bacteria</taxon>
        <taxon>Pseudomonadati</taxon>
        <taxon>Pseudomonadota</taxon>
        <taxon>Betaproteobacteria</taxon>
        <taxon>Neisseriales</taxon>
        <taxon>Aquaspirillaceae</taxon>
        <taxon>Microvirgula</taxon>
    </lineage>
</organism>
<feature type="chain" id="PRO_5015423059" description="C-type lysozyme inhibitor domain-containing protein" evidence="5">
    <location>
        <begin position="25"/>
        <end position="112"/>
    </location>
</feature>
<dbReference type="Pfam" id="PF09864">
    <property type="entry name" value="MliC"/>
    <property type="match status" value="1"/>
</dbReference>
<evidence type="ECO:0000256" key="1">
    <source>
        <dbReference type="ARBA" id="ARBA00022729"/>
    </source>
</evidence>
<accession>A0A2S0P928</accession>
<feature type="domain" description="C-type lysozyme inhibitor" evidence="6">
    <location>
        <begin position="30"/>
        <end position="100"/>
    </location>
</feature>
<evidence type="ECO:0000256" key="4">
    <source>
        <dbReference type="ARBA" id="ARBA00023288"/>
    </source>
</evidence>
<dbReference type="RefSeq" id="WP_028499471.1">
    <property type="nucleotide sequence ID" value="NZ_CP028519.1"/>
</dbReference>
<gene>
    <name evidence="7" type="ORF">DAI18_07465</name>
</gene>
<keyword evidence="1 5" id="KW-0732">Signal</keyword>
<protein>
    <recommendedName>
        <fullName evidence="6">C-type lysozyme inhibitor domain-containing protein</fullName>
    </recommendedName>
</protein>
<name>A0A2S0P928_9NEIS</name>
<dbReference type="Gene3D" id="2.40.128.200">
    <property type="match status" value="1"/>
</dbReference>
<keyword evidence="4" id="KW-0449">Lipoprotein</keyword>
<dbReference type="EMBL" id="CP028519">
    <property type="protein sequence ID" value="AVY93900.1"/>
    <property type="molecule type" value="Genomic_DNA"/>
</dbReference>